<dbReference type="SUPFAM" id="SSF48403">
    <property type="entry name" value="Ankyrin repeat"/>
    <property type="match status" value="1"/>
</dbReference>
<evidence type="ECO:0000256" key="8">
    <source>
        <dbReference type="RuleBase" id="RU362114"/>
    </source>
</evidence>
<evidence type="ECO:0000256" key="3">
    <source>
        <dbReference type="ARBA" id="ARBA00022679"/>
    </source>
</evidence>
<dbReference type="SUPFAM" id="SSF56399">
    <property type="entry name" value="ADP-ribosylation"/>
    <property type="match status" value="1"/>
</dbReference>
<evidence type="ECO:0000259" key="11">
    <source>
        <dbReference type="PROSITE" id="PS51977"/>
    </source>
</evidence>
<dbReference type="InterPro" id="IPR008893">
    <property type="entry name" value="WGR_domain"/>
</dbReference>
<dbReference type="PANTHER" id="PTHR10459:SF108">
    <property type="entry name" value="POLY [ADP-RIBOSE] POLYMERASE"/>
    <property type="match status" value="1"/>
</dbReference>
<gene>
    <name evidence="12" type="ORF">JBS370_LOCUS24030</name>
</gene>
<keyword evidence="5 8" id="KW-0520">NAD</keyword>
<dbReference type="InterPro" id="IPR012317">
    <property type="entry name" value="Poly(ADP-ribose)pol_cat_dom"/>
</dbReference>
<dbReference type="Gene3D" id="3.90.228.10">
    <property type="match status" value="1"/>
</dbReference>
<evidence type="ECO:0000313" key="12">
    <source>
        <dbReference type="EMBL" id="CAF3959951.1"/>
    </source>
</evidence>
<dbReference type="SUPFAM" id="SSF142921">
    <property type="entry name" value="WGR domain-like"/>
    <property type="match status" value="1"/>
</dbReference>
<dbReference type="Gene3D" id="1.20.142.10">
    <property type="entry name" value="Poly(ADP-ribose) polymerase, regulatory domain"/>
    <property type="match status" value="1"/>
</dbReference>
<dbReference type="Pfam" id="PF02877">
    <property type="entry name" value="PARP_reg"/>
    <property type="match status" value="1"/>
</dbReference>
<dbReference type="Proteomes" id="UP000663836">
    <property type="component" value="Unassembled WGS sequence"/>
</dbReference>
<protein>
    <recommendedName>
        <fullName evidence="8">Poly [ADP-ribose] polymerase</fullName>
        <shortName evidence="8">PARP</shortName>
        <ecNumber evidence="8">2.4.2.-</ecNumber>
    </recommendedName>
</protein>
<keyword evidence="3 8" id="KW-0808">Transferase</keyword>
<evidence type="ECO:0000256" key="1">
    <source>
        <dbReference type="ARBA" id="ARBA00004123"/>
    </source>
</evidence>
<name>A0A819L852_9BILA</name>
<accession>A0A819L852</accession>
<dbReference type="InterPro" id="IPR002110">
    <property type="entry name" value="Ankyrin_rpt"/>
</dbReference>
<organism evidence="12 13">
    <name type="scientific">Rotaria sordida</name>
    <dbReference type="NCBI Taxonomy" id="392033"/>
    <lineage>
        <taxon>Eukaryota</taxon>
        <taxon>Metazoa</taxon>
        <taxon>Spiralia</taxon>
        <taxon>Gnathifera</taxon>
        <taxon>Rotifera</taxon>
        <taxon>Eurotatoria</taxon>
        <taxon>Bdelloidea</taxon>
        <taxon>Philodinida</taxon>
        <taxon>Philodinidae</taxon>
        <taxon>Rotaria</taxon>
    </lineage>
</organism>
<dbReference type="GO" id="GO:0016779">
    <property type="term" value="F:nucleotidyltransferase activity"/>
    <property type="evidence" value="ECO:0007669"/>
    <property type="project" value="UniProtKB-KW"/>
</dbReference>
<keyword evidence="2 8" id="KW-0328">Glycosyltransferase</keyword>
<dbReference type="PROSITE" id="PS51977">
    <property type="entry name" value="WGR"/>
    <property type="match status" value="1"/>
</dbReference>
<evidence type="ECO:0000256" key="7">
    <source>
        <dbReference type="PROSITE-ProRule" id="PRU00023"/>
    </source>
</evidence>
<dbReference type="PANTHER" id="PTHR10459">
    <property type="entry name" value="DNA LIGASE"/>
    <property type="match status" value="1"/>
</dbReference>
<dbReference type="GO" id="GO:0003950">
    <property type="term" value="F:NAD+ poly-ADP-ribosyltransferase activity"/>
    <property type="evidence" value="ECO:0007669"/>
    <property type="project" value="UniProtKB-UniRule"/>
</dbReference>
<dbReference type="PROSITE" id="PS50088">
    <property type="entry name" value="ANK_REPEAT"/>
    <property type="match status" value="1"/>
</dbReference>
<dbReference type="Pfam" id="PF05406">
    <property type="entry name" value="WGR"/>
    <property type="match status" value="1"/>
</dbReference>
<dbReference type="Pfam" id="PF00644">
    <property type="entry name" value="PARP"/>
    <property type="match status" value="1"/>
</dbReference>
<dbReference type="SUPFAM" id="SSF47587">
    <property type="entry name" value="Domain of poly(ADP-ribose) polymerase"/>
    <property type="match status" value="1"/>
</dbReference>
<evidence type="ECO:0000256" key="4">
    <source>
        <dbReference type="ARBA" id="ARBA00022695"/>
    </source>
</evidence>
<dbReference type="InterPro" id="IPR004102">
    <property type="entry name" value="Poly(ADP-ribose)pol_reg_dom"/>
</dbReference>
<comment type="subcellular location">
    <subcellularLocation>
        <location evidence="1">Nucleus</location>
    </subcellularLocation>
</comment>
<dbReference type="GO" id="GO:0070212">
    <property type="term" value="P:protein poly-ADP-ribosylation"/>
    <property type="evidence" value="ECO:0007669"/>
    <property type="project" value="TreeGrafter"/>
</dbReference>
<dbReference type="PROSITE" id="PS51060">
    <property type="entry name" value="PARP_ALPHA_HD"/>
    <property type="match status" value="1"/>
</dbReference>
<dbReference type="SMART" id="SM00248">
    <property type="entry name" value="ANK"/>
    <property type="match status" value="6"/>
</dbReference>
<feature type="domain" description="PARP catalytic" evidence="9">
    <location>
        <begin position="838"/>
        <end position="1079"/>
    </location>
</feature>
<reference evidence="12" key="1">
    <citation type="submission" date="2021-02" db="EMBL/GenBank/DDBJ databases">
        <authorList>
            <person name="Nowell W R."/>
        </authorList>
    </citation>
    <scope>NUCLEOTIDE SEQUENCE</scope>
</reference>
<evidence type="ECO:0000256" key="6">
    <source>
        <dbReference type="ARBA" id="ARBA00023242"/>
    </source>
</evidence>
<feature type="domain" description="WGR" evidence="11">
    <location>
        <begin position="546"/>
        <end position="649"/>
    </location>
</feature>
<dbReference type="Pfam" id="PF12796">
    <property type="entry name" value="Ank_2"/>
    <property type="match status" value="1"/>
</dbReference>
<dbReference type="EMBL" id="CAJOBD010003649">
    <property type="protein sequence ID" value="CAF3959951.1"/>
    <property type="molecule type" value="Genomic_DNA"/>
</dbReference>
<comment type="caution">
    <text evidence="12">The sequence shown here is derived from an EMBL/GenBank/DDBJ whole genome shotgun (WGS) entry which is preliminary data.</text>
</comment>
<evidence type="ECO:0000256" key="2">
    <source>
        <dbReference type="ARBA" id="ARBA00022676"/>
    </source>
</evidence>
<dbReference type="GO" id="GO:0006302">
    <property type="term" value="P:double-strand break repair"/>
    <property type="evidence" value="ECO:0007669"/>
    <property type="project" value="TreeGrafter"/>
</dbReference>
<feature type="repeat" description="ANK" evidence="7">
    <location>
        <begin position="276"/>
        <end position="308"/>
    </location>
</feature>
<dbReference type="GO" id="GO:0005730">
    <property type="term" value="C:nucleolus"/>
    <property type="evidence" value="ECO:0007669"/>
    <property type="project" value="TreeGrafter"/>
</dbReference>
<evidence type="ECO:0000256" key="5">
    <source>
        <dbReference type="ARBA" id="ARBA00023027"/>
    </source>
</evidence>
<proteinExistence type="predicted"/>
<dbReference type="PROSITE" id="PS50297">
    <property type="entry name" value="ANK_REP_REGION"/>
    <property type="match status" value="1"/>
</dbReference>
<evidence type="ECO:0000259" key="10">
    <source>
        <dbReference type="PROSITE" id="PS51060"/>
    </source>
</evidence>
<dbReference type="SMART" id="SM00773">
    <property type="entry name" value="WGR"/>
    <property type="match status" value="1"/>
</dbReference>
<dbReference type="GO" id="GO:1990404">
    <property type="term" value="F:NAD+-protein mono-ADP-ribosyltransferase activity"/>
    <property type="evidence" value="ECO:0007669"/>
    <property type="project" value="TreeGrafter"/>
</dbReference>
<dbReference type="AlphaFoldDB" id="A0A819L852"/>
<dbReference type="CDD" id="cd07997">
    <property type="entry name" value="WGR_PARP"/>
    <property type="match status" value="1"/>
</dbReference>
<dbReference type="InterPro" id="IPR036930">
    <property type="entry name" value="WGR_dom_sf"/>
</dbReference>
<sequence>MLLQKHGANLLAENNLLNSVIADCIATKRLNLLITFLQQPINIDLSKMYHKSGSSILSEEDLLISLIIKQRDWQGVLSLILDDLDRFHLTYIQVLEVAILHKRLNLVLRLTATIKNRVVLQEKNLHEQNLFHIINLNQISDEKFLDKFFTYLYNFNIDWNIADKYGMYPLHYACMLHYKPLIEFLQKKYSKELDFNQTNRYGNTAYGLLFWNSATNKTIDKGFLRTIITSGKALDCLYNYDNCSVRNPLSINSINASSKSTIPQTVVELETTSTIIRTSPLINAVIHHNFELTKFLLELGADVNFPDQESLTALMHAVRQNDMNMVKLLLNKDYTLNDGKRSLTMTFHSQRQKIQRKSKPKGFFLGATTTSIADEKEEDQEQDTGNEYISDDKEPVNECKKFQVTSNIDLDATDALGRTCIHHLVQPFPDTSYVNCIELLELLHVSGASLTKPDRMNVSPLQYAAKNAGFRHLYDKLKALTNEQPMDTEDLTNQRFIVNDPNKDLLGLTDYYSDAQAYINQYIAARLVGDENSIHKVDPLSSMSETGDIVWDTEKSEPFDVRLTITDVDYGLIGLYNFYRMQMIKHKTKTNLYLLFTRWGRTGDGDGQHQLTPYSSLEECRAEFCKIFRDKTGNAWENTNQFEKKPKKYTLIKLNDRRIHKHTDVPIHFRRLEEESKQVPSKLQSTAYKNFFKTFLNGQVIRENINKANLDVEWMPVSQLQPESLQRAPDILAKLATDIERKDKLKLVIQQTTSDEAQSSSIESNERTEFKRLIESICQLNNDYYSIIPLQGYGAEKIPMIDTLQAVKIQEQKLTDIFELELSYKILLAAQANLNQISPLDYLYKSINCQFEAMNQDDIESQFILRYICVSAPKIKVEQILKVARSNDDERLFQRNLDNHYLLWHGTNICNLISILTRGTHSSGEISITQYFLLCCFLGLLVAPLCAKSTGSMFGKGLYTADAFIKSLNYCSGVRQRNGECCFMLLCEVALGNSQEINDLNDDRDKPLDVDKYQSRIAHGRLIPDPRHIITRNYGAQMPLGQLISCTDSNHKHHPCTYNECIVFDESQIALRYIVQFRR</sequence>
<dbReference type="InterPro" id="IPR036770">
    <property type="entry name" value="Ankyrin_rpt-contain_sf"/>
</dbReference>
<feature type="domain" description="PARP alpha-helical" evidence="10">
    <location>
        <begin position="681"/>
        <end position="828"/>
    </location>
</feature>
<dbReference type="InterPro" id="IPR036616">
    <property type="entry name" value="Poly(ADP-ribose)pol_reg_dom_sf"/>
</dbReference>
<keyword evidence="4" id="KW-0548">Nucleotidyltransferase</keyword>
<evidence type="ECO:0000259" key="9">
    <source>
        <dbReference type="PROSITE" id="PS51059"/>
    </source>
</evidence>
<evidence type="ECO:0000313" key="13">
    <source>
        <dbReference type="Proteomes" id="UP000663836"/>
    </source>
</evidence>
<dbReference type="EC" id="2.4.2.-" evidence="8"/>
<dbReference type="PROSITE" id="PS51059">
    <property type="entry name" value="PARP_CATALYTIC"/>
    <property type="match status" value="1"/>
</dbReference>
<keyword evidence="6" id="KW-0539">Nucleus</keyword>
<dbReference type="Gene3D" id="1.25.40.20">
    <property type="entry name" value="Ankyrin repeat-containing domain"/>
    <property type="match status" value="3"/>
</dbReference>
<dbReference type="InterPro" id="IPR050800">
    <property type="entry name" value="ARTD/PARP"/>
</dbReference>
<keyword evidence="7" id="KW-0040">ANK repeat</keyword>